<name>A0ABS1LF52_9MICO</name>
<evidence type="ECO:0000313" key="2">
    <source>
        <dbReference type="EMBL" id="MBL0884824.1"/>
    </source>
</evidence>
<keyword evidence="3" id="KW-1185">Reference proteome</keyword>
<organism evidence="2 3">
    <name type="scientific">Myceligenerans indicum</name>
    <dbReference type="NCBI Taxonomy" id="2593663"/>
    <lineage>
        <taxon>Bacteria</taxon>
        <taxon>Bacillati</taxon>
        <taxon>Actinomycetota</taxon>
        <taxon>Actinomycetes</taxon>
        <taxon>Micrococcales</taxon>
        <taxon>Promicromonosporaceae</taxon>
        <taxon>Myceligenerans</taxon>
    </lineage>
</organism>
<sequence length="84" mass="9225">MDEHTLRETVLRVLGEVAPEVDVTRVNPAEDLRDQLDLDSMDLLNLAIGLFQATGTEVPERDYGRIVTVDGCVGYLMERGGPPA</sequence>
<accession>A0ABS1LF52</accession>
<dbReference type="SUPFAM" id="SSF47336">
    <property type="entry name" value="ACP-like"/>
    <property type="match status" value="1"/>
</dbReference>
<dbReference type="PROSITE" id="PS50075">
    <property type="entry name" value="CARRIER"/>
    <property type="match status" value="1"/>
</dbReference>
<dbReference type="Proteomes" id="UP000675409">
    <property type="component" value="Unassembled WGS sequence"/>
</dbReference>
<dbReference type="EMBL" id="JABBYC010000001">
    <property type="protein sequence ID" value="MBL0884824.1"/>
    <property type="molecule type" value="Genomic_DNA"/>
</dbReference>
<protein>
    <submittedName>
        <fullName evidence="2">Acyl carrier protein</fullName>
    </submittedName>
</protein>
<gene>
    <name evidence="2" type="ORF">HGK34_00765</name>
</gene>
<reference evidence="2 3" key="1">
    <citation type="journal article" date="2021" name="Arch. Microbiol.">
        <title>Myceligenerans indicum sp. nov., an actinobacterium isolated from mangrove sediment of Sundarbans, India.</title>
        <authorList>
            <person name="Asha K."/>
            <person name="Bhadury P."/>
        </authorList>
    </citation>
    <scope>NUCLEOTIDE SEQUENCE [LARGE SCALE GENOMIC DNA]</scope>
    <source>
        <strain evidence="2 3">I2</strain>
    </source>
</reference>
<evidence type="ECO:0000259" key="1">
    <source>
        <dbReference type="PROSITE" id="PS50075"/>
    </source>
</evidence>
<evidence type="ECO:0000313" key="3">
    <source>
        <dbReference type="Proteomes" id="UP000675409"/>
    </source>
</evidence>
<dbReference type="InterPro" id="IPR009081">
    <property type="entry name" value="PP-bd_ACP"/>
</dbReference>
<dbReference type="InterPro" id="IPR036736">
    <property type="entry name" value="ACP-like_sf"/>
</dbReference>
<proteinExistence type="predicted"/>
<dbReference type="RefSeq" id="WP_201844649.1">
    <property type="nucleotide sequence ID" value="NZ_JABBYC010000001.1"/>
</dbReference>
<feature type="domain" description="Carrier" evidence="1">
    <location>
        <begin position="1"/>
        <end position="80"/>
    </location>
</feature>
<dbReference type="Pfam" id="PF00550">
    <property type="entry name" value="PP-binding"/>
    <property type="match status" value="1"/>
</dbReference>
<comment type="caution">
    <text evidence="2">The sequence shown here is derived from an EMBL/GenBank/DDBJ whole genome shotgun (WGS) entry which is preliminary data.</text>
</comment>
<dbReference type="Gene3D" id="1.10.1200.10">
    <property type="entry name" value="ACP-like"/>
    <property type="match status" value="1"/>
</dbReference>